<gene>
    <name evidence="1" type="ORF">mumin63_gp041</name>
</gene>
<proteinExistence type="predicted"/>
<protein>
    <submittedName>
        <fullName evidence="1">Uncharacterized protein</fullName>
    </submittedName>
</protein>
<organism evidence="1 2">
    <name type="scientific">Flavobacterium phage vB_FspS_mumin6-3</name>
    <dbReference type="NCBI Taxonomy" id="2686261"/>
    <lineage>
        <taxon>Viruses</taxon>
        <taxon>Duplodnaviria</taxon>
        <taxon>Heunggongvirae</taxon>
        <taxon>Uroviricota</taxon>
        <taxon>Caudoviricetes</taxon>
        <taxon>Muminvirus</taxon>
        <taxon>Muminvirus mumin</taxon>
    </lineage>
</organism>
<reference evidence="1 2" key="1">
    <citation type="journal article" date="2020" name="Viruses">
        <title>Diversity and Host Interactions Among Virulent and Temperate Baltic Sea Flavobacterium Phages.</title>
        <authorList>
            <person name="Nilsson E."/>
            <person name="Bayfield O.W."/>
            <person name="Lundin D."/>
            <person name="Antson A.A."/>
            <person name="Holmfeldt K."/>
        </authorList>
    </citation>
    <scope>NUCLEOTIDE SEQUENCE [LARGE SCALE GENOMIC DNA]</scope>
</reference>
<evidence type="ECO:0000313" key="1">
    <source>
        <dbReference type="EMBL" id="QHB39782.1"/>
    </source>
</evidence>
<sequence>MEIEKNKLYISKQNPTRLKEIIKKLNYFYYGIKIND</sequence>
<dbReference type="EMBL" id="MN812222">
    <property type="protein sequence ID" value="QHB39782.1"/>
    <property type="molecule type" value="Genomic_DNA"/>
</dbReference>
<name>A0A6B9LCJ0_9CAUD</name>
<evidence type="ECO:0000313" key="2">
    <source>
        <dbReference type="Proteomes" id="UP000465000"/>
    </source>
</evidence>
<accession>A0A6B9LCJ0</accession>
<dbReference type="Proteomes" id="UP000465000">
    <property type="component" value="Segment"/>
</dbReference>